<reference evidence="2" key="2">
    <citation type="journal article" date="2024" name="Plant">
        <title>Genomic evolution and insights into agronomic trait innovations of Sesamum species.</title>
        <authorList>
            <person name="Miao H."/>
            <person name="Wang L."/>
            <person name="Qu L."/>
            <person name="Liu H."/>
            <person name="Sun Y."/>
            <person name="Le M."/>
            <person name="Wang Q."/>
            <person name="Wei S."/>
            <person name="Zheng Y."/>
            <person name="Lin W."/>
            <person name="Duan Y."/>
            <person name="Cao H."/>
            <person name="Xiong S."/>
            <person name="Wang X."/>
            <person name="Wei L."/>
            <person name="Li C."/>
            <person name="Ma Q."/>
            <person name="Ju M."/>
            <person name="Zhao R."/>
            <person name="Li G."/>
            <person name="Mu C."/>
            <person name="Tian Q."/>
            <person name="Mei H."/>
            <person name="Zhang T."/>
            <person name="Gao T."/>
            <person name="Zhang H."/>
        </authorList>
    </citation>
    <scope>NUCLEOTIDE SEQUENCE</scope>
    <source>
        <strain evidence="2">G02</strain>
    </source>
</reference>
<organism evidence="2">
    <name type="scientific">Sesamum radiatum</name>
    <name type="common">Black benniseed</name>
    <dbReference type="NCBI Taxonomy" id="300843"/>
    <lineage>
        <taxon>Eukaryota</taxon>
        <taxon>Viridiplantae</taxon>
        <taxon>Streptophyta</taxon>
        <taxon>Embryophyta</taxon>
        <taxon>Tracheophyta</taxon>
        <taxon>Spermatophyta</taxon>
        <taxon>Magnoliopsida</taxon>
        <taxon>eudicotyledons</taxon>
        <taxon>Gunneridae</taxon>
        <taxon>Pentapetalae</taxon>
        <taxon>asterids</taxon>
        <taxon>lamiids</taxon>
        <taxon>Lamiales</taxon>
        <taxon>Pedaliaceae</taxon>
        <taxon>Sesamum</taxon>
    </lineage>
</organism>
<feature type="domain" description="Protein kinase" evidence="1">
    <location>
        <begin position="1"/>
        <end position="211"/>
    </location>
</feature>
<accession>A0AAW2NPD4</accession>
<gene>
    <name evidence="2" type="ORF">Sradi_4358100</name>
</gene>
<dbReference type="SUPFAM" id="SSF56112">
    <property type="entry name" value="Protein kinase-like (PK-like)"/>
    <property type="match status" value="1"/>
</dbReference>
<protein>
    <submittedName>
        <fullName evidence="2">LRR receptor kinase SERK2</fullName>
    </submittedName>
</protein>
<comment type="caution">
    <text evidence="2">The sequence shown here is derived from an EMBL/GenBank/DDBJ whole genome shotgun (WGS) entry which is preliminary data.</text>
</comment>
<dbReference type="GO" id="GO:0004672">
    <property type="term" value="F:protein kinase activity"/>
    <property type="evidence" value="ECO:0007669"/>
    <property type="project" value="InterPro"/>
</dbReference>
<evidence type="ECO:0000259" key="1">
    <source>
        <dbReference type="PROSITE" id="PS50011"/>
    </source>
</evidence>
<dbReference type="PROSITE" id="PS50011">
    <property type="entry name" value="PROTEIN_KINASE_DOM"/>
    <property type="match status" value="1"/>
</dbReference>
<keyword evidence="2" id="KW-0808">Transferase</keyword>
<dbReference type="GO" id="GO:0005524">
    <property type="term" value="F:ATP binding"/>
    <property type="evidence" value="ECO:0007669"/>
    <property type="project" value="InterPro"/>
</dbReference>
<dbReference type="InterPro" id="IPR000719">
    <property type="entry name" value="Prot_kinase_dom"/>
</dbReference>
<dbReference type="AlphaFoldDB" id="A0AAW2NPD4"/>
<sequence length="241" mass="27514">MSLPFLKSHQIVGKVDVYCFEVNRLGVVYDVKPLDTIDRIMSDKDKFGWRYRVKVALGLVRLLKLYHSNEPKYLVRNLSAAHVIVDKDFNPILVDFAMICGGGGGRNCCTSNFLLFLQVVWAERTDVYTLGVVVFELILKDTSDELMRLILKRPIKNKHYYTFAEIVCGRYGEELEKALNGEMMHILVHAHLQRDPDYDADNGTKISMLALRCVSYRTPTMQEVVGMLEELHVVTKHGGMA</sequence>
<dbReference type="PANTHER" id="PTHR45621">
    <property type="entry name" value="OS01G0588500 PROTEIN-RELATED"/>
    <property type="match status" value="1"/>
</dbReference>
<name>A0AAW2NPD4_SESRA</name>
<keyword evidence="2" id="KW-0675">Receptor</keyword>
<dbReference type="EMBL" id="JACGWJ010000019">
    <property type="protein sequence ID" value="KAL0345268.1"/>
    <property type="molecule type" value="Genomic_DNA"/>
</dbReference>
<keyword evidence="2" id="KW-0418">Kinase</keyword>
<dbReference type="InterPro" id="IPR011009">
    <property type="entry name" value="Kinase-like_dom_sf"/>
</dbReference>
<proteinExistence type="predicted"/>
<dbReference type="Gene3D" id="1.10.510.10">
    <property type="entry name" value="Transferase(Phosphotransferase) domain 1"/>
    <property type="match status" value="1"/>
</dbReference>
<dbReference type="InterPro" id="IPR050823">
    <property type="entry name" value="Plant_Ser_Thr_Prot_Kinase"/>
</dbReference>
<evidence type="ECO:0000313" key="2">
    <source>
        <dbReference type="EMBL" id="KAL0345268.1"/>
    </source>
</evidence>
<reference evidence="2" key="1">
    <citation type="submission" date="2020-06" db="EMBL/GenBank/DDBJ databases">
        <authorList>
            <person name="Li T."/>
            <person name="Hu X."/>
            <person name="Zhang T."/>
            <person name="Song X."/>
            <person name="Zhang H."/>
            <person name="Dai N."/>
            <person name="Sheng W."/>
            <person name="Hou X."/>
            <person name="Wei L."/>
        </authorList>
    </citation>
    <scope>NUCLEOTIDE SEQUENCE</scope>
    <source>
        <strain evidence="2">G02</strain>
        <tissue evidence="2">Leaf</tissue>
    </source>
</reference>